<dbReference type="GeneID" id="93118050"/>
<evidence type="ECO:0000313" key="3">
    <source>
        <dbReference type="Proteomes" id="UP000422221"/>
    </source>
</evidence>
<dbReference type="CDD" id="cd07750">
    <property type="entry name" value="PolyPPase_VTC_like"/>
    <property type="match status" value="1"/>
</dbReference>
<name>A0A7J4XGN8_9BACE</name>
<sequence length="264" mass="30692">MNMRDILNVYSPITLDEMSGISLMNRTDTKFVAGIERVRELLFMAKNDYFVQQTGGMRILSYYSVYFDTKTFDMYVAHQNGKLNRQKIRIRSYVDSGDNFLEVKTKNNRGRTDKKRIPVDTFDPSKPQYNIIFSDDIHDDKPNCVDFLKEYLHCSPATLKESLEIRFDRITLVNKKKTERLTIDMNLNFFNTSTGIIKSLEKLAVIELKRDGLVHSPVLEMLRTLRILPMGFSKYCIGSAITNLALKRNRILPKLRQIEKISVV</sequence>
<organism evidence="2 3">
    <name type="scientific">Bacteroides salyersiae</name>
    <dbReference type="NCBI Taxonomy" id="291644"/>
    <lineage>
        <taxon>Bacteria</taxon>
        <taxon>Pseudomonadati</taxon>
        <taxon>Bacteroidota</taxon>
        <taxon>Bacteroidia</taxon>
        <taxon>Bacteroidales</taxon>
        <taxon>Bacteroidaceae</taxon>
        <taxon>Bacteroides</taxon>
    </lineage>
</organism>
<comment type="caution">
    <text evidence="2">The sequence shown here is derived from an EMBL/GenBank/DDBJ whole genome shotgun (WGS) entry which is preliminary data.</text>
</comment>
<accession>A0A7J4XGN8</accession>
<dbReference type="InterPro" id="IPR042267">
    <property type="entry name" value="VTC_sf"/>
</dbReference>
<dbReference type="RefSeq" id="WP_055294192.1">
    <property type="nucleotide sequence ID" value="NZ_CAXSTI010000016.1"/>
</dbReference>
<dbReference type="Proteomes" id="UP000422221">
    <property type="component" value="Unassembled WGS sequence"/>
</dbReference>
<evidence type="ECO:0000259" key="1">
    <source>
        <dbReference type="Pfam" id="PF09359"/>
    </source>
</evidence>
<gene>
    <name evidence="2" type="ORF">F3F73_15225</name>
</gene>
<dbReference type="InterPro" id="IPR018966">
    <property type="entry name" value="VTC_domain"/>
</dbReference>
<protein>
    <submittedName>
        <fullName evidence="2">Polyphosphate polymerase domain-containing protein</fullName>
    </submittedName>
</protein>
<proteinExistence type="predicted"/>
<dbReference type="GO" id="GO:0006799">
    <property type="term" value="P:polyphosphate biosynthetic process"/>
    <property type="evidence" value="ECO:0007669"/>
    <property type="project" value="UniProtKB-ARBA"/>
</dbReference>
<feature type="domain" description="VTC" evidence="1">
    <location>
        <begin position="25"/>
        <end position="241"/>
    </location>
</feature>
<dbReference type="EMBL" id="VWMK01000015">
    <property type="protein sequence ID" value="KAA3762435.1"/>
    <property type="molecule type" value="Genomic_DNA"/>
</dbReference>
<dbReference type="AlphaFoldDB" id="A0A7J4XGN8"/>
<dbReference type="Gene3D" id="3.20.100.30">
    <property type="entry name" value="VTC, catalytic tunnel domain"/>
    <property type="match status" value="1"/>
</dbReference>
<dbReference type="Pfam" id="PF09359">
    <property type="entry name" value="VTC"/>
    <property type="match status" value="1"/>
</dbReference>
<evidence type="ECO:0000313" key="2">
    <source>
        <dbReference type="EMBL" id="KAA3762435.1"/>
    </source>
</evidence>
<reference evidence="2 3" key="1">
    <citation type="journal article" date="2019" name="Nat. Med.">
        <title>A library of human gut bacterial isolates paired with longitudinal multiomics data enables mechanistic microbiome research.</title>
        <authorList>
            <person name="Poyet M."/>
            <person name="Groussin M."/>
            <person name="Gibbons S.M."/>
            <person name="Avila-Pacheco J."/>
            <person name="Jiang X."/>
            <person name="Kearney S.M."/>
            <person name="Perrotta A.R."/>
            <person name="Berdy B."/>
            <person name="Zhao S."/>
            <person name="Lieberman T.D."/>
            <person name="Swanson P.K."/>
            <person name="Smith M."/>
            <person name="Roesemann S."/>
            <person name="Alexander J.E."/>
            <person name="Rich S.A."/>
            <person name="Livny J."/>
            <person name="Vlamakis H."/>
            <person name="Clish C."/>
            <person name="Bullock K."/>
            <person name="Deik A."/>
            <person name="Scott J."/>
            <person name="Pierce K.A."/>
            <person name="Xavier R.J."/>
            <person name="Alm E.J."/>
        </authorList>
    </citation>
    <scope>NUCLEOTIDE SEQUENCE [LARGE SCALE GENOMIC DNA]</scope>
    <source>
        <strain evidence="2 3">BIOML-A10</strain>
    </source>
</reference>